<keyword evidence="3" id="KW-0804">Transcription</keyword>
<dbReference type="SMART" id="SM00345">
    <property type="entry name" value="HTH_GNTR"/>
    <property type="match status" value="1"/>
</dbReference>
<dbReference type="Gene3D" id="3.40.1410.10">
    <property type="entry name" value="Chorismate lyase-like"/>
    <property type="match status" value="1"/>
</dbReference>
<evidence type="ECO:0000313" key="5">
    <source>
        <dbReference type="EMBL" id="PVE46829.1"/>
    </source>
</evidence>
<dbReference type="InterPro" id="IPR012702">
    <property type="entry name" value="CP_lyase_PhnF"/>
</dbReference>
<dbReference type="EMBL" id="QDDR01000007">
    <property type="protein sequence ID" value="PVE46829.1"/>
    <property type="molecule type" value="Genomic_DNA"/>
</dbReference>
<dbReference type="SUPFAM" id="SSF64288">
    <property type="entry name" value="Chorismate lyase-like"/>
    <property type="match status" value="1"/>
</dbReference>
<dbReference type="InterPro" id="IPR028978">
    <property type="entry name" value="Chorismate_lyase_/UTRA_dom_sf"/>
</dbReference>
<dbReference type="InterPro" id="IPR036388">
    <property type="entry name" value="WH-like_DNA-bd_sf"/>
</dbReference>
<organism evidence="5 6">
    <name type="scientific">Pararhodobacter aggregans</name>
    <dbReference type="NCBI Taxonomy" id="404875"/>
    <lineage>
        <taxon>Bacteria</taxon>
        <taxon>Pseudomonadati</taxon>
        <taxon>Pseudomonadota</taxon>
        <taxon>Alphaproteobacteria</taxon>
        <taxon>Rhodobacterales</taxon>
        <taxon>Paracoccaceae</taxon>
        <taxon>Pararhodobacter</taxon>
    </lineage>
</organism>
<comment type="caution">
    <text evidence="5">The sequence shown here is derived from an EMBL/GenBank/DDBJ whole genome shotgun (WGS) entry which is preliminary data.</text>
</comment>
<dbReference type="InterPro" id="IPR050679">
    <property type="entry name" value="Bact_HTH_transcr_reg"/>
</dbReference>
<dbReference type="CDD" id="cd07377">
    <property type="entry name" value="WHTH_GntR"/>
    <property type="match status" value="1"/>
</dbReference>
<dbReference type="PANTHER" id="PTHR44846:SF1">
    <property type="entry name" value="MANNOSYL-D-GLYCERATE TRANSPORT_METABOLISM SYSTEM REPRESSOR MNGR-RELATED"/>
    <property type="match status" value="1"/>
</dbReference>
<keyword evidence="6" id="KW-1185">Reference proteome</keyword>
<feature type="domain" description="HTH gntR-type" evidence="4">
    <location>
        <begin position="6"/>
        <end position="73"/>
    </location>
</feature>
<reference evidence="5 6" key="1">
    <citation type="journal article" date="2011" name="Syst. Appl. Microbiol.">
        <title>Defluviimonas denitrificans gen. nov., sp. nov., and Pararhodobacter aggregans gen. nov., sp. nov., non-phototrophic Rhodobacteraceae from the biofilter of a marine aquaculture.</title>
        <authorList>
            <person name="Foesel B.U."/>
            <person name="Drake H.L."/>
            <person name="Schramm A."/>
        </authorList>
    </citation>
    <scope>NUCLEOTIDE SEQUENCE [LARGE SCALE GENOMIC DNA]</scope>
    <source>
        <strain evidence="5 6">D1-19</strain>
    </source>
</reference>
<gene>
    <name evidence="5" type="primary">phnF</name>
    <name evidence="5" type="ORF">DDE23_14185</name>
</gene>
<sequence length="237" mass="25221">MAGTDRALWQQIEGRLRQEIAEGHRPGDRLPTEAQLAARFGVNRHTVRRALAALAEEGLLHSRRGAGVFVAARPTEYPLTRRMRFHNALSATGRVPGRRVLSIDRAAASPAEAEALALAPGAPVLRVEGLTLSDGTVIGHFRSAFPGERLAGLEAPLRAGEGVTASLALCGVPDHLRAWTRLTAAAADALLAGHLQIRQGAPVMRAESVNTDPEGVPVEYGIIHFAGERVTLSVIPE</sequence>
<dbReference type="PANTHER" id="PTHR44846">
    <property type="entry name" value="MANNOSYL-D-GLYCERATE TRANSPORT/METABOLISM SYSTEM REPRESSOR MNGR-RELATED"/>
    <property type="match status" value="1"/>
</dbReference>
<dbReference type="GO" id="GO:0045892">
    <property type="term" value="P:negative regulation of DNA-templated transcription"/>
    <property type="evidence" value="ECO:0007669"/>
    <property type="project" value="TreeGrafter"/>
</dbReference>
<dbReference type="InterPro" id="IPR011663">
    <property type="entry name" value="UTRA"/>
</dbReference>
<keyword evidence="1" id="KW-0805">Transcription regulation</keyword>
<name>A0A2T7UQC1_9RHOB</name>
<dbReference type="RefSeq" id="WP_107752401.1">
    <property type="nucleotide sequence ID" value="NZ_QBKF01000007.1"/>
</dbReference>
<protein>
    <submittedName>
        <fullName evidence="5">Phosphonate metabolism transcriptional regulator PhnF</fullName>
    </submittedName>
</protein>
<keyword evidence="2" id="KW-0238">DNA-binding</keyword>
<dbReference type="Pfam" id="PF00392">
    <property type="entry name" value="GntR"/>
    <property type="match status" value="1"/>
</dbReference>
<dbReference type="InterPro" id="IPR036390">
    <property type="entry name" value="WH_DNA-bd_sf"/>
</dbReference>
<dbReference type="AlphaFoldDB" id="A0A2T7UQC1"/>
<dbReference type="SMART" id="SM00866">
    <property type="entry name" value="UTRA"/>
    <property type="match status" value="1"/>
</dbReference>
<dbReference type="NCBIfam" id="TIGR02325">
    <property type="entry name" value="C_P_lyase_phnF"/>
    <property type="match status" value="1"/>
</dbReference>
<proteinExistence type="predicted"/>
<dbReference type="SUPFAM" id="SSF46785">
    <property type="entry name" value="Winged helix' DNA-binding domain"/>
    <property type="match status" value="1"/>
</dbReference>
<dbReference type="GO" id="GO:0003677">
    <property type="term" value="F:DNA binding"/>
    <property type="evidence" value="ECO:0007669"/>
    <property type="project" value="UniProtKB-KW"/>
</dbReference>
<dbReference type="OrthoDB" id="9800645at2"/>
<evidence type="ECO:0000259" key="4">
    <source>
        <dbReference type="PROSITE" id="PS50949"/>
    </source>
</evidence>
<dbReference type="Proteomes" id="UP000244810">
    <property type="component" value="Unassembled WGS sequence"/>
</dbReference>
<dbReference type="PROSITE" id="PS50949">
    <property type="entry name" value="HTH_GNTR"/>
    <property type="match status" value="1"/>
</dbReference>
<evidence type="ECO:0000256" key="2">
    <source>
        <dbReference type="ARBA" id="ARBA00023125"/>
    </source>
</evidence>
<dbReference type="PRINTS" id="PR00035">
    <property type="entry name" value="HTHGNTR"/>
</dbReference>
<accession>A0A2T7UQC1</accession>
<dbReference type="InterPro" id="IPR000524">
    <property type="entry name" value="Tscrpt_reg_HTH_GntR"/>
</dbReference>
<dbReference type="Pfam" id="PF07702">
    <property type="entry name" value="UTRA"/>
    <property type="match status" value="1"/>
</dbReference>
<dbReference type="Gene3D" id="1.10.10.10">
    <property type="entry name" value="Winged helix-like DNA-binding domain superfamily/Winged helix DNA-binding domain"/>
    <property type="match status" value="1"/>
</dbReference>
<evidence type="ECO:0000256" key="1">
    <source>
        <dbReference type="ARBA" id="ARBA00023015"/>
    </source>
</evidence>
<evidence type="ECO:0000256" key="3">
    <source>
        <dbReference type="ARBA" id="ARBA00023163"/>
    </source>
</evidence>
<evidence type="ECO:0000313" key="6">
    <source>
        <dbReference type="Proteomes" id="UP000244810"/>
    </source>
</evidence>
<dbReference type="GO" id="GO:0003700">
    <property type="term" value="F:DNA-binding transcription factor activity"/>
    <property type="evidence" value="ECO:0007669"/>
    <property type="project" value="InterPro"/>
</dbReference>